<feature type="compositionally biased region" description="Polar residues" evidence="10">
    <location>
        <begin position="510"/>
        <end position="527"/>
    </location>
</feature>
<feature type="compositionally biased region" description="Basic residues" evidence="10">
    <location>
        <begin position="450"/>
        <end position="459"/>
    </location>
</feature>
<keyword evidence="3 9" id="KW-0863">Zinc-finger</keyword>
<feature type="compositionally biased region" description="Polar residues" evidence="10">
    <location>
        <begin position="279"/>
        <end position="291"/>
    </location>
</feature>
<protein>
    <submittedName>
        <fullName evidence="12">GATA4/5/6</fullName>
    </submittedName>
</protein>
<evidence type="ECO:0000256" key="6">
    <source>
        <dbReference type="ARBA" id="ARBA00023125"/>
    </source>
</evidence>
<feature type="compositionally biased region" description="Low complexity" evidence="10">
    <location>
        <begin position="472"/>
        <end position="499"/>
    </location>
</feature>
<dbReference type="Gene3D" id="3.30.50.10">
    <property type="entry name" value="Erythroid Transcription Factor GATA-1, subunit A"/>
    <property type="match status" value="2"/>
</dbReference>
<keyword evidence="6" id="KW-0238">DNA-binding</keyword>
<keyword evidence="5" id="KW-0805">Transcription regulation</keyword>
<dbReference type="SUPFAM" id="SSF57716">
    <property type="entry name" value="Glucocorticoid receptor-like (DNA-binding domain)"/>
    <property type="match status" value="2"/>
</dbReference>
<dbReference type="GO" id="GO:0045165">
    <property type="term" value="P:cell fate commitment"/>
    <property type="evidence" value="ECO:0007669"/>
    <property type="project" value="TreeGrafter"/>
</dbReference>
<evidence type="ECO:0000256" key="1">
    <source>
        <dbReference type="ARBA" id="ARBA00004123"/>
    </source>
</evidence>
<sequence>MANIGQHWGDTTRAADTETRRVPLAADRPGSAGTSFSGSQRSDSPHRSTSVTSLSTNVQSALRQQRASLPPLLPGAVWSALNGPDPGANSRPLLQADDVDHFFRSLDHRSPATATGLYGATATSSGGLLSWFAGGSSYTGVAAAAVSGRTDMFQTPPQSMGPSMAGMHTTSPPAYHHTGLPDANTGSSFLHAAGTSPVYVPTTRGLPPVSHGAVSHYMSNGNHQSLSSGGMQASSGVWPAGMQGLDTSPGAGSHNYPSPSHPGRFPAFGSPSPPAPHLTGSSRAGDSFSGSIGRTGSLAPYSPYMGADLSAVAGSPWTSLNQSMLTGAQQPAASLRRSPLEGPEYYTEGRECSHCGATYTPLWRWNGTGHYLCNTCGLHVMNGFNKPLLKSSRRSATRRVGLSCANCHTSTTTLWRRNNEGEPVCNACGLYYKLHGVNRPLSMKKDGIQTRKRKPKSMNKPKAGAQDHKGGSSSSPSSYSQTPNSSGLGSAASTSSPSSCVALPNGLMIPSTSSGPTSLQQSASPANHVSMPLSAPHPNPLHHPVHGYNVVGNVLNSHAVKVKTEGDARSRSPQGHPGLLGSTAAALAHVSVSAN</sequence>
<evidence type="ECO:0000256" key="5">
    <source>
        <dbReference type="ARBA" id="ARBA00023015"/>
    </source>
</evidence>
<evidence type="ECO:0000313" key="12">
    <source>
        <dbReference type="EMBL" id="QPD01777.1"/>
    </source>
</evidence>
<reference evidence="12" key="1">
    <citation type="submission" date="2020-01" db="EMBL/GenBank/DDBJ databases">
        <authorList>
            <person name="Zhang T."/>
        </authorList>
    </citation>
    <scope>NUCLEOTIDE SEQUENCE</scope>
</reference>
<dbReference type="FunFam" id="3.30.50.10:FF:000032">
    <property type="entry name" value="Transcription factor GATA-3"/>
    <property type="match status" value="1"/>
</dbReference>
<feature type="domain" description="GATA-type" evidence="11">
    <location>
        <begin position="398"/>
        <end position="451"/>
    </location>
</feature>
<evidence type="ECO:0000256" key="4">
    <source>
        <dbReference type="ARBA" id="ARBA00022833"/>
    </source>
</evidence>
<feature type="region of interest" description="Disordered" evidence="10">
    <location>
        <begin position="222"/>
        <end position="291"/>
    </location>
</feature>
<keyword evidence="4" id="KW-0862">Zinc</keyword>
<dbReference type="GO" id="GO:0008270">
    <property type="term" value="F:zinc ion binding"/>
    <property type="evidence" value="ECO:0007669"/>
    <property type="project" value="UniProtKB-KW"/>
</dbReference>
<feature type="compositionally biased region" description="Polar residues" evidence="10">
    <location>
        <begin position="222"/>
        <end position="235"/>
    </location>
</feature>
<feature type="domain" description="GATA-type" evidence="11">
    <location>
        <begin position="346"/>
        <end position="398"/>
    </location>
</feature>
<dbReference type="PROSITE" id="PS50114">
    <property type="entry name" value="GATA_ZN_FINGER_2"/>
    <property type="match status" value="2"/>
</dbReference>
<evidence type="ECO:0000256" key="7">
    <source>
        <dbReference type="ARBA" id="ARBA00023163"/>
    </source>
</evidence>
<organism evidence="12">
    <name type="scientific">Urechis unicinctus</name>
    <name type="common">Fat innkeeper worm</name>
    <name type="synonym">Chinese penis fish</name>
    <dbReference type="NCBI Taxonomy" id="6432"/>
    <lineage>
        <taxon>Eukaryota</taxon>
        <taxon>Metazoa</taxon>
        <taxon>Spiralia</taxon>
        <taxon>Lophotrochozoa</taxon>
        <taxon>Annelida</taxon>
        <taxon>Polychaeta</taxon>
        <taxon>Echiura</taxon>
        <taxon>Xenopneusta</taxon>
        <taxon>Urechidae</taxon>
        <taxon>Urechis</taxon>
    </lineage>
</organism>
<dbReference type="AlphaFoldDB" id="A0A7S8F9P0"/>
<dbReference type="EMBL" id="MN966826">
    <property type="protein sequence ID" value="QPD01777.1"/>
    <property type="molecule type" value="mRNA"/>
</dbReference>
<dbReference type="GO" id="GO:0045944">
    <property type="term" value="P:positive regulation of transcription by RNA polymerase II"/>
    <property type="evidence" value="ECO:0007669"/>
    <property type="project" value="TreeGrafter"/>
</dbReference>
<feature type="compositionally biased region" description="Polar residues" evidence="10">
    <location>
        <begin position="32"/>
        <end position="63"/>
    </location>
</feature>
<feature type="region of interest" description="Disordered" evidence="10">
    <location>
        <begin position="442"/>
        <end position="545"/>
    </location>
</feature>
<dbReference type="InterPro" id="IPR000679">
    <property type="entry name" value="Znf_GATA"/>
</dbReference>
<evidence type="ECO:0000256" key="10">
    <source>
        <dbReference type="SAM" id="MobiDB-lite"/>
    </source>
</evidence>
<comment type="subcellular location">
    <subcellularLocation>
        <location evidence="1">Nucleus</location>
    </subcellularLocation>
</comment>
<proteinExistence type="evidence at transcript level"/>
<dbReference type="GO" id="GO:0000978">
    <property type="term" value="F:RNA polymerase II cis-regulatory region sequence-specific DNA binding"/>
    <property type="evidence" value="ECO:0007669"/>
    <property type="project" value="TreeGrafter"/>
</dbReference>
<dbReference type="GO" id="GO:0005634">
    <property type="term" value="C:nucleus"/>
    <property type="evidence" value="ECO:0007669"/>
    <property type="project" value="UniProtKB-SubCell"/>
</dbReference>
<evidence type="ECO:0000256" key="2">
    <source>
        <dbReference type="ARBA" id="ARBA00022723"/>
    </source>
</evidence>
<dbReference type="Pfam" id="PF00320">
    <property type="entry name" value="GATA"/>
    <property type="match status" value="2"/>
</dbReference>
<dbReference type="GO" id="GO:0000122">
    <property type="term" value="P:negative regulation of transcription by RNA polymerase II"/>
    <property type="evidence" value="ECO:0007669"/>
    <property type="project" value="TreeGrafter"/>
</dbReference>
<dbReference type="PANTHER" id="PTHR10071:SF281">
    <property type="entry name" value="BOX A-BINDING FACTOR-RELATED"/>
    <property type="match status" value="1"/>
</dbReference>
<feature type="region of interest" description="Disordered" evidence="10">
    <location>
        <begin position="1"/>
        <end position="63"/>
    </location>
</feature>
<name>A0A7S8F9P0_UREUN</name>
<evidence type="ECO:0000256" key="9">
    <source>
        <dbReference type="PROSITE-ProRule" id="PRU00094"/>
    </source>
</evidence>
<dbReference type="PRINTS" id="PR00619">
    <property type="entry name" value="GATAZNFINGER"/>
</dbReference>
<dbReference type="InterPro" id="IPR039355">
    <property type="entry name" value="Transcription_factor_GATA"/>
</dbReference>
<keyword evidence="2" id="KW-0479">Metal-binding</keyword>
<keyword evidence="7" id="KW-0804">Transcription</keyword>
<dbReference type="GO" id="GO:0000981">
    <property type="term" value="F:DNA-binding transcription factor activity, RNA polymerase II-specific"/>
    <property type="evidence" value="ECO:0007669"/>
    <property type="project" value="TreeGrafter"/>
</dbReference>
<evidence type="ECO:0000259" key="11">
    <source>
        <dbReference type="PROSITE" id="PS50114"/>
    </source>
</evidence>
<keyword evidence="8" id="KW-0539">Nucleus</keyword>
<dbReference type="InterPro" id="IPR013088">
    <property type="entry name" value="Znf_NHR/GATA"/>
</dbReference>
<dbReference type="CDD" id="cd00202">
    <property type="entry name" value="ZnF_GATA"/>
    <property type="match status" value="1"/>
</dbReference>
<evidence type="ECO:0000256" key="8">
    <source>
        <dbReference type="ARBA" id="ARBA00023242"/>
    </source>
</evidence>
<dbReference type="PROSITE" id="PS00344">
    <property type="entry name" value="GATA_ZN_FINGER_1"/>
    <property type="match status" value="1"/>
</dbReference>
<dbReference type="SMART" id="SM00401">
    <property type="entry name" value="ZnF_GATA"/>
    <property type="match status" value="2"/>
</dbReference>
<evidence type="ECO:0000256" key="3">
    <source>
        <dbReference type="ARBA" id="ARBA00022771"/>
    </source>
</evidence>
<accession>A0A7S8F9P0</accession>
<dbReference type="PANTHER" id="PTHR10071">
    <property type="entry name" value="TRANSCRIPTION FACTOR GATA FAMILY MEMBER"/>
    <property type="match status" value="1"/>
</dbReference>